<dbReference type="SUPFAM" id="SSF48371">
    <property type="entry name" value="ARM repeat"/>
    <property type="match status" value="1"/>
</dbReference>
<evidence type="ECO:0000313" key="2">
    <source>
        <dbReference type="EMBL" id="OHT02628.1"/>
    </source>
</evidence>
<organism evidence="2 3">
    <name type="scientific">Tritrichomonas foetus</name>
    <dbReference type="NCBI Taxonomy" id="1144522"/>
    <lineage>
        <taxon>Eukaryota</taxon>
        <taxon>Metamonada</taxon>
        <taxon>Parabasalia</taxon>
        <taxon>Tritrichomonadida</taxon>
        <taxon>Tritrichomonadidae</taxon>
        <taxon>Tritrichomonas</taxon>
    </lineage>
</organism>
<dbReference type="RefSeq" id="XP_068355764.1">
    <property type="nucleotide sequence ID" value="XM_068493467.1"/>
</dbReference>
<accession>A0A1J4JYM0</accession>
<name>A0A1J4JYM0_9EUKA</name>
<dbReference type="EMBL" id="MLAK01000860">
    <property type="protein sequence ID" value="OHT02628.1"/>
    <property type="molecule type" value="Genomic_DNA"/>
</dbReference>
<feature type="coiled-coil region" evidence="1">
    <location>
        <begin position="471"/>
        <end position="498"/>
    </location>
</feature>
<evidence type="ECO:0000313" key="3">
    <source>
        <dbReference type="Proteomes" id="UP000179807"/>
    </source>
</evidence>
<reference evidence="2" key="1">
    <citation type="submission" date="2016-10" db="EMBL/GenBank/DDBJ databases">
        <authorList>
            <person name="Benchimol M."/>
            <person name="Almeida L.G."/>
            <person name="Vasconcelos A.T."/>
            <person name="Perreira-Neves A."/>
            <person name="Rosa I.A."/>
            <person name="Tasca T."/>
            <person name="Bogo M.R."/>
            <person name="de Souza W."/>
        </authorList>
    </citation>
    <scope>NUCLEOTIDE SEQUENCE [LARGE SCALE GENOMIC DNA]</scope>
    <source>
        <strain evidence="2">K</strain>
    </source>
</reference>
<dbReference type="GeneID" id="94828171"/>
<protein>
    <submittedName>
        <fullName evidence="2">Uncharacterized protein</fullName>
    </submittedName>
</protein>
<comment type="caution">
    <text evidence="2">The sequence shown here is derived from an EMBL/GenBank/DDBJ whole genome shotgun (WGS) entry which is preliminary data.</text>
</comment>
<gene>
    <name evidence="2" type="ORF">TRFO_07051</name>
</gene>
<keyword evidence="3" id="KW-1185">Reference proteome</keyword>
<dbReference type="InterPro" id="IPR016024">
    <property type="entry name" value="ARM-type_fold"/>
</dbReference>
<sequence length="781" mass="88495">MNSQVLYLKLLQICRNGPQNLVDRSQIDEIWTSISNLAFQDTNAFISLIPLIEKISFGNQSFTESNPSEISEAINNLKNSSIDIHQRVASSAPLFALFPFLTQSNATSFIENVIDFIENINEDYPEKLINLIDTIEVVSIKENVYSDLFKLFKEKSDSKLFAATLVFSPIANAFLDNVENSIAFSSSLFEKCISTQQKRELISASLLAERLAQTYSVNPISMPAGLFEKLSPLLFHDDSTVQFRAHKAMRRLIEFGVFDQKEKVKALVDQYHKYKTPHLFFKLISKYLEDSDNISLDTIKPIFDFALSNVEDFNISGYLLSIFSFFGTMNSDYIRDIVKPILVTVHQIVIQKKINFYHDATETLFTISKCFGPENINIFTKDIEAIAEILLNEQTSDDLVLSLHKKTLLGQSIALLPISEGTFSLILEFINQNIQKVTCNSIYPICQIVITLFEKFSIEATIDYVNKFVELAAKETDLNRLNAILQTLKKLFKKLIKNSKNEQIINFINKIVNGHLQFFNGLPFVISATNESMIIHFVSVYLRKNIVPSSEILNEIIKYISLVPPLYLPALLESIIYCISTLTTEQCQRVVDGLIPLIPSFDLYSEENDYVLATFDVISAILKVHPETINSVELIQVLDKLTQANEEEDDVSMDIHSLASTMKLICELSLVTPEVNDDLLSSIIDLVPFPEETNGNDAVITTFVQMCQQKDKFANVYLPILAIFVKLVTSFDIGPLKISDENISGMKAALKVACQNDSTLDRQLTKDFTRHQLNRFKTIFK</sequence>
<dbReference type="Proteomes" id="UP000179807">
    <property type="component" value="Unassembled WGS sequence"/>
</dbReference>
<dbReference type="VEuPathDB" id="TrichDB:TRFO_07051"/>
<dbReference type="AlphaFoldDB" id="A0A1J4JYM0"/>
<proteinExistence type="predicted"/>
<keyword evidence="1" id="KW-0175">Coiled coil</keyword>
<evidence type="ECO:0000256" key="1">
    <source>
        <dbReference type="SAM" id="Coils"/>
    </source>
</evidence>